<dbReference type="Pfam" id="PF01568">
    <property type="entry name" value="Molydop_binding"/>
    <property type="match status" value="1"/>
</dbReference>
<dbReference type="InterPro" id="IPR006657">
    <property type="entry name" value="MoPterin_dinucl-bd_dom"/>
</dbReference>
<evidence type="ECO:0000259" key="5">
    <source>
        <dbReference type="PROSITE" id="PS51669"/>
    </source>
</evidence>
<evidence type="ECO:0000256" key="3">
    <source>
        <dbReference type="ARBA" id="ARBA00023004"/>
    </source>
</evidence>
<proteinExistence type="inferred from homology"/>
<dbReference type="InterPro" id="IPR006963">
    <property type="entry name" value="Mopterin_OxRdtase_4Fe-4S_dom"/>
</dbReference>
<protein>
    <submittedName>
        <fullName evidence="6">Molybdopterin-dependent oxidoreductase</fullName>
    </submittedName>
</protein>
<gene>
    <name evidence="6" type="ORF">O4213_21510</name>
</gene>
<dbReference type="Pfam" id="PF04879">
    <property type="entry name" value="Molybdop_Fe4S4"/>
    <property type="match status" value="1"/>
</dbReference>
<dbReference type="SUPFAM" id="SSF53706">
    <property type="entry name" value="Formate dehydrogenase/DMSO reductase, domains 1-3"/>
    <property type="match status" value="1"/>
</dbReference>
<dbReference type="RefSeq" id="WP_084835491.1">
    <property type="nucleotide sequence ID" value="NZ_JAPWIE010000006.1"/>
</dbReference>
<sequence length="720" mass="77190">MTPITTRSVCNLCEAICGLQVTVDAGTVTDIRGDRDDPLSRGHICPKATALTDLHLDPDRLRTPLRKTADGGWEDISWKAATALVAEKIVSTQERHGRGGVAVYTGNPNVHSLGFITHGLPFLGAVGTRNMFSATSADQLPIQLTAHLMYGHQLQIPIPDLDHTEHLLIIGANPVVSNGSMMTAPDFRNRMRELRRRGGTLVVIDPRRTETAAIADEHHYVRPGTDAALLLAVLHVLVHEVGLDDKRIGHLPLAGLDEVTTACRSTTPEWAAGITGVDADDIRSIATDFAAAERAVAYGRMGVSTQQFGTLCQWAIQTINAVTGNLDRVGGALLTDPEIDLVARKLSGRGHFDKWRSRVRDLPEFGGELPVSTLADEISTPGKGQIKTLITVAGNPVSSSPGGGGLDKALADLDFMVSIDFYVNETTRHADLILPPTMIFERDHYDLIFHQLAVHNSARFSPAIVEKSAGAKHDWEIFRDLTLAITRRRAASHGSGITGLKSRAAALQAQVKSTARLRATPRTLLGLLLRTGPGDLTLRALLRSPSGVDLGPLRPGLRRKLVADSGVVQLAPPLILADLNRLHTDLVGITEGQLLLIGRRHLRSNNSWMNNSPRLSKGQARHHLLMHPKDLAGCGLTTGDRAVLRSRAGSVTVTVAETDDIMPGVVSLPHGFGQRRSGVRLAVAGQVDAPSANDVTDPMHLDTASGNAVLNGVPVTVTAV</sequence>
<keyword evidence="7" id="KW-1185">Reference proteome</keyword>
<dbReference type="Pfam" id="PF00384">
    <property type="entry name" value="Molybdopterin"/>
    <property type="match status" value="1"/>
</dbReference>
<dbReference type="Proteomes" id="UP001067235">
    <property type="component" value="Unassembled WGS sequence"/>
</dbReference>
<dbReference type="SMART" id="SM00926">
    <property type="entry name" value="Molybdop_Fe4S4"/>
    <property type="match status" value="1"/>
</dbReference>
<evidence type="ECO:0000313" key="6">
    <source>
        <dbReference type="EMBL" id="MCZ4552582.1"/>
    </source>
</evidence>
<dbReference type="Gene3D" id="2.40.40.20">
    <property type="match status" value="1"/>
</dbReference>
<evidence type="ECO:0000256" key="2">
    <source>
        <dbReference type="ARBA" id="ARBA00022723"/>
    </source>
</evidence>
<dbReference type="Gene3D" id="3.40.50.740">
    <property type="match status" value="1"/>
</dbReference>
<dbReference type="PANTHER" id="PTHR43742">
    <property type="entry name" value="TRIMETHYLAMINE-N-OXIDE REDUCTASE"/>
    <property type="match status" value="1"/>
</dbReference>
<evidence type="ECO:0000256" key="4">
    <source>
        <dbReference type="ARBA" id="ARBA00023014"/>
    </source>
</evidence>
<keyword evidence="3" id="KW-0408">Iron</keyword>
<comment type="similarity">
    <text evidence="1">Belongs to the prokaryotic molybdopterin-containing oxidoreductase family.</text>
</comment>
<dbReference type="InterPro" id="IPR006656">
    <property type="entry name" value="Mopterin_OxRdtase"/>
</dbReference>
<evidence type="ECO:0000256" key="1">
    <source>
        <dbReference type="ARBA" id="ARBA00010312"/>
    </source>
</evidence>
<comment type="caution">
    <text evidence="6">The sequence shown here is derived from an EMBL/GenBank/DDBJ whole genome shotgun (WGS) entry which is preliminary data.</text>
</comment>
<accession>A0ABT4N014</accession>
<reference evidence="6" key="1">
    <citation type="submission" date="2022-12" db="EMBL/GenBank/DDBJ databases">
        <authorList>
            <person name="Krivoruchko A.V."/>
            <person name="Elkin A."/>
        </authorList>
    </citation>
    <scope>NUCLEOTIDE SEQUENCE</scope>
    <source>
        <strain evidence="6">IEGM 1388</strain>
    </source>
</reference>
<dbReference type="InterPro" id="IPR050612">
    <property type="entry name" value="Prok_Mopterin_Oxidored"/>
</dbReference>
<name>A0ABT4N014_GORRU</name>
<dbReference type="PROSITE" id="PS51669">
    <property type="entry name" value="4FE4S_MOW_BIS_MGD"/>
    <property type="match status" value="1"/>
</dbReference>
<evidence type="ECO:0000313" key="7">
    <source>
        <dbReference type="Proteomes" id="UP001067235"/>
    </source>
</evidence>
<keyword evidence="2" id="KW-0479">Metal-binding</keyword>
<dbReference type="EMBL" id="JAPWIE010000006">
    <property type="protein sequence ID" value="MCZ4552582.1"/>
    <property type="molecule type" value="Genomic_DNA"/>
</dbReference>
<feature type="domain" description="4Fe-4S Mo/W bis-MGD-type" evidence="5">
    <location>
        <begin position="3"/>
        <end position="59"/>
    </location>
</feature>
<dbReference type="Gene3D" id="3.40.228.10">
    <property type="entry name" value="Dimethylsulfoxide Reductase, domain 2"/>
    <property type="match status" value="1"/>
</dbReference>
<organism evidence="6 7">
    <name type="scientific">Gordonia rubripertincta</name>
    <name type="common">Rhodococcus corallinus</name>
    <dbReference type="NCBI Taxonomy" id="36822"/>
    <lineage>
        <taxon>Bacteria</taxon>
        <taxon>Bacillati</taxon>
        <taxon>Actinomycetota</taxon>
        <taxon>Actinomycetes</taxon>
        <taxon>Mycobacteriales</taxon>
        <taxon>Gordoniaceae</taxon>
        <taxon>Gordonia</taxon>
    </lineage>
</organism>
<keyword evidence="4" id="KW-0411">Iron-sulfur</keyword>
<dbReference type="Gene3D" id="2.20.25.90">
    <property type="entry name" value="ADC-like domains"/>
    <property type="match status" value="1"/>
</dbReference>